<sequence length="303" mass="35360">MNISSLNWVFGVFLGIIIAMSGAQSLSAQELNAQVTLNKSQLSSTSLDYLDNLPQQIEAYINQYEWTNANFNENERIKMSLQINLLSVEDYNFEAQIIVRSQRPIYNTTRSTALFLFNDEKWNFEYPPNRTFLHDELQFDPLTSLLDFYAYTVLGYDFDSFEELGGTDYYQRAQNILSLAQTTSAIGWSRSRNQRNRAQLVSNLIQTNYEPFRIALYQYHRKGIDQFLENPEQARNEILSALEKIQQAQRQTSSNLLFDTFFNAKYREITSIFEDAEPEIRLEAYNLLSDIDQGHLSEYQKLQ</sequence>
<evidence type="ECO:0000313" key="2">
    <source>
        <dbReference type="Proteomes" id="UP000218831"/>
    </source>
</evidence>
<proteinExistence type="predicted"/>
<accession>A0A2A2G7E9</accession>
<dbReference type="InterPro" id="IPR032274">
    <property type="entry name" value="DUF4835"/>
</dbReference>
<dbReference type="EMBL" id="NSKE01000009">
    <property type="protein sequence ID" value="PAU93218.1"/>
    <property type="molecule type" value="Genomic_DNA"/>
</dbReference>
<dbReference type="RefSeq" id="WP_095607145.1">
    <property type="nucleotide sequence ID" value="NZ_NSKE01000009.1"/>
</dbReference>
<comment type="caution">
    <text evidence="1">The sequence shown here is derived from an EMBL/GenBank/DDBJ whole genome shotgun (WGS) entry which is preliminary data.</text>
</comment>
<dbReference type="AlphaFoldDB" id="A0A2A2G7E9"/>
<organism evidence="1 2">
    <name type="scientific">Fodinibius salipaludis</name>
    <dbReference type="NCBI Taxonomy" id="2032627"/>
    <lineage>
        <taxon>Bacteria</taxon>
        <taxon>Pseudomonadati</taxon>
        <taxon>Balneolota</taxon>
        <taxon>Balneolia</taxon>
        <taxon>Balneolales</taxon>
        <taxon>Balneolaceae</taxon>
        <taxon>Fodinibius</taxon>
    </lineage>
</organism>
<reference evidence="1 2" key="1">
    <citation type="submission" date="2017-08" db="EMBL/GenBank/DDBJ databases">
        <title>Aliifodinibius alkalisoli sp. nov., isolated from saline alkaline soil.</title>
        <authorList>
            <person name="Liu D."/>
            <person name="Zhang G."/>
        </authorList>
    </citation>
    <scope>NUCLEOTIDE SEQUENCE [LARGE SCALE GENOMIC DNA]</scope>
    <source>
        <strain evidence="1 2">WN023</strain>
    </source>
</reference>
<keyword evidence="2" id="KW-1185">Reference proteome</keyword>
<protein>
    <submittedName>
        <fullName evidence="1">DUF4835 domain-containing protein</fullName>
    </submittedName>
</protein>
<evidence type="ECO:0000313" key="1">
    <source>
        <dbReference type="EMBL" id="PAU93218.1"/>
    </source>
</evidence>
<gene>
    <name evidence="1" type="ORF">CK503_12395</name>
</gene>
<dbReference type="OrthoDB" id="9773381at2"/>
<name>A0A2A2G7E9_9BACT</name>
<dbReference type="Proteomes" id="UP000218831">
    <property type="component" value="Unassembled WGS sequence"/>
</dbReference>
<dbReference type="Pfam" id="PF16119">
    <property type="entry name" value="DUF4835"/>
    <property type="match status" value="1"/>
</dbReference>